<accession>A0A511AVJ3</accession>
<dbReference type="GO" id="GO:0003677">
    <property type="term" value="F:DNA binding"/>
    <property type="evidence" value="ECO:0007669"/>
    <property type="project" value="InterPro"/>
</dbReference>
<dbReference type="NCBIfam" id="NF033559">
    <property type="entry name" value="transpos_IS1634"/>
    <property type="match status" value="1"/>
</dbReference>
<protein>
    <submittedName>
        <fullName evidence="2">Transposase</fullName>
    </submittedName>
</protein>
<keyword evidence="3" id="KW-1185">Reference proteome</keyword>
<dbReference type="AlphaFoldDB" id="A0A511AVJ3"/>
<evidence type="ECO:0000259" key="1">
    <source>
        <dbReference type="Pfam" id="PF01609"/>
    </source>
</evidence>
<dbReference type="EMBL" id="BJUY01000047">
    <property type="protein sequence ID" value="GEK92220.1"/>
    <property type="molecule type" value="Genomic_DNA"/>
</dbReference>
<dbReference type="GO" id="GO:0004803">
    <property type="term" value="F:transposase activity"/>
    <property type="evidence" value="ECO:0007669"/>
    <property type="project" value="InterPro"/>
</dbReference>
<feature type="domain" description="Transposase IS4-like" evidence="1">
    <location>
        <begin position="213"/>
        <end position="500"/>
    </location>
</feature>
<sequence>MRVKRNVSKNSISYSIIESYRDRNGRSTTRVVESLGNEEEIRRNHPGVDPEKWANEYARKLTEEKKKKTSQIIAKYNPTKQIPLNTRQSYNIGYLFLQKIYHELKFDKLCQQIERENQFSFDLNAILSRLLYMRILNPSSKRSTLEQAKELLEGHTIEPQHMYRALDVLEKNMDRIQEAAYKNSKTIVSRQTDILYYDCTNFFFEIEEADGLKQYGMSKEHRPNPIVQMGLFMDGDGLPLAYNLNPGNTNEQPTLKPLQKRIMKEFNLSKMIVITDAGLSSVGNRKYNTLGERGFVTTQSIKMLPKHLKAFALDKKGWKLTHATGNNRNKLYDLSTLNPNKFMTHTFYKKRWINEKGFEQRLIVTFSFKYQAYNQSIREKQIERAIKKFDNPSQLNKKKANDPTRFIESINFTQDGEVAKKTHYTLNNAQVEKEAQYDGLYGVCTNVQSTPEEIVAINHRRWEIEETFRIMKTEMKSRPVYLQKDERIQAHFLTCFLSLLIFRILEKKLKEKFTCTDIIQTLKNMRVYDVQGQGYIPTYTRTHLTDYLHETFGFRTDTEIISPKILKKIMKDTKKAK</sequence>
<name>A0A511AVJ3_9LACT</name>
<dbReference type="SUPFAM" id="SSF53098">
    <property type="entry name" value="Ribonuclease H-like"/>
    <property type="match status" value="1"/>
</dbReference>
<dbReference type="PANTHER" id="PTHR34614:SF2">
    <property type="entry name" value="TRANSPOSASE IS4-LIKE DOMAIN-CONTAINING PROTEIN"/>
    <property type="match status" value="1"/>
</dbReference>
<proteinExistence type="predicted"/>
<dbReference type="Pfam" id="PF01609">
    <property type="entry name" value="DDE_Tnp_1"/>
    <property type="match status" value="1"/>
</dbReference>
<dbReference type="InterPro" id="IPR002559">
    <property type="entry name" value="Transposase_11"/>
</dbReference>
<dbReference type="GO" id="GO:0006313">
    <property type="term" value="P:DNA transposition"/>
    <property type="evidence" value="ECO:0007669"/>
    <property type="project" value="InterPro"/>
</dbReference>
<dbReference type="Proteomes" id="UP000321662">
    <property type="component" value="Unassembled WGS sequence"/>
</dbReference>
<comment type="caution">
    <text evidence="2">The sequence shown here is derived from an EMBL/GenBank/DDBJ whole genome shotgun (WGS) entry which is preliminary data.</text>
</comment>
<evidence type="ECO:0000313" key="3">
    <source>
        <dbReference type="Proteomes" id="UP000321662"/>
    </source>
</evidence>
<evidence type="ECO:0000313" key="2">
    <source>
        <dbReference type="EMBL" id="GEK92220.1"/>
    </source>
</evidence>
<gene>
    <name evidence="2" type="ORF">AKA01nite_18420</name>
</gene>
<dbReference type="OrthoDB" id="9767746at2"/>
<reference evidence="2 3" key="1">
    <citation type="submission" date="2019-07" db="EMBL/GenBank/DDBJ databases">
        <title>Whole genome shotgun sequence of Alkalibacterium kapii NBRC 103247.</title>
        <authorList>
            <person name="Hosoyama A."/>
            <person name="Uohara A."/>
            <person name="Ohji S."/>
            <person name="Ichikawa N."/>
        </authorList>
    </citation>
    <scope>NUCLEOTIDE SEQUENCE [LARGE SCALE GENOMIC DNA]</scope>
    <source>
        <strain evidence="2 3">NBRC 103247</strain>
    </source>
</reference>
<dbReference type="PANTHER" id="PTHR34614">
    <property type="match status" value="1"/>
</dbReference>
<dbReference type="InterPro" id="IPR047654">
    <property type="entry name" value="IS1634_transpos"/>
</dbReference>
<dbReference type="InterPro" id="IPR012337">
    <property type="entry name" value="RNaseH-like_sf"/>
</dbReference>
<dbReference type="RefSeq" id="WP_146925024.1">
    <property type="nucleotide sequence ID" value="NZ_BJUY01000047.1"/>
</dbReference>
<organism evidence="2 3">
    <name type="scientific">Alkalibacterium kapii</name>
    <dbReference type="NCBI Taxonomy" id="426704"/>
    <lineage>
        <taxon>Bacteria</taxon>
        <taxon>Bacillati</taxon>
        <taxon>Bacillota</taxon>
        <taxon>Bacilli</taxon>
        <taxon>Lactobacillales</taxon>
        <taxon>Carnobacteriaceae</taxon>
        <taxon>Alkalibacterium</taxon>
    </lineage>
</organism>